<proteinExistence type="predicted"/>
<protein>
    <submittedName>
        <fullName evidence="1">Uncharacterized protein</fullName>
    </submittedName>
</protein>
<sequence>MVTVVLSLAVLTLFLMVALGFALRGMAPARNFQDDKAAQQAARASIDEFVSLLNANDSYWSQSDAGFSDVKSFKLGGSGSDFTYQRLNTIEDTYNTGLIKLKVTGTTGTPPVTRSFTVELKRNNLLDYLYLSDIEVVDPELLGQPASCANYYYGTSARPRTGCSEIQWSASDIVEGPLHSNDALQINGKSDFRGEATTSYPAAKGVVNGKTWWGDADYPLKDKNPVWHELVNLPKRNDSLLENVSPDVDGDGQTGPGCYYTGATRIVLQGTKMKVLSPSTKRADIPSKCYNVKNAGTEQVVDIPPVIYVARSNDDACLIGQVGYPAANEKYTVGSSSAVSWGTTTNYACTRGTLFISGTADAAVTISGQDDVVLVGDLKVSSTDGNNMIGLIAGNCVWVYHPLRSGSNSNLNLLPSVNNIDAAMLALGHSFVVQNWGFGATLGTLNVNGVIAQKFRGPVGTGKGAVMSTGYAKNYKYDRRYIRTQPPYFLRPDGNPFTLVKLIEN</sequence>
<dbReference type="RefSeq" id="WP_231449202.1">
    <property type="nucleotide sequence ID" value="NZ_JAJOMB010000029.1"/>
</dbReference>
<reference evidence="1" key="1">
    <citation type="submission" date="2021-11" db="EMBL/GenBank/DDBJ databases">
        <title>Streptomyces corallinus and Kineosporia corallina sp. nov., two new coral-derived marine actinobacteria.</title>
        <authorList>
            <person name="Buangrab K."/>
            <person name="Sutthacheep M."/>
            <person name="Yeemin T."/>
            <person name="Harunari E."/>
            <person name="Igarashi Y."/>
            <person name="Sripreechasak P."/>
            <person name="Kanchanasin P."/>
            <person name="Tanasupawat S."/>
            <person name="Phongsopitanun W."/>
        </authorList>
    </citation>
    <scope>NUCLEOTIDE SEQUENCE</scope>
    <source>
        <strain evidence="1">JCM 31032</strain>
    </source>
</reference>
<gene>
    <name evidence="1" type="ORF">LR394_36180</name>
</gene>
<evidence type="ECO:0000313" key="1">
    <source>
        <dbReference type="EMBL" id="MCD5316350.1"/>
    </source>
</evidence>
<organism evidence="1 2">
    <name type="scientific">Kineosporia babensis</name>
    <dbReference type="NCBI Taxonomy" id="499548"/>
    <lineage>
        <taxon>Bacteria</taxon>
        <taxon>Bacillati</taxon>
        <taxon>Actinomycetota</taxon>
        <taxon>Actinomycetes</taxon>
        <taxon>Kineosporiales</taxon>
        <taxon>Kineosporiaceae</taxon>
        <taxon>Kineosporia</taxon>
    </lineage>
</organism>
<name>A0A9X1NL69_9ACTN</name>
<dbReference type="Proteomes" id="UP001138997">
    <property type="component" value="Unassembled WGS sequence"/>
</dbReference>
<evidence type="ECO:0000313" key="2">
    <source>
        <dbReference type="Proteomes" id="UP001138997"/>
    </source>
</evidence>
<accession>A0A9X1NL69</accession>
<comment type="caution">
    <text evidence="1">The sequence shown here is derived from an EMBL/GenBank/DDBJ whole genome shotgun (WGS) entry which is preliminary data.</text>
</comment>
<dbReference type="EMBL" id="JAJOMB010000029">
    <property type="protein sequence ID" value="MCD5316350.1"/>
    <property type="molecule type" value="Genomic_DNA"/>
</dbReference>
<keyword evidence="2" id="KW-1185">Reference proteome</keyword>
<dbReference type="AlphaFoldDB" id="A0A9X1NL69"/>